<dbReference type="Proteomes" id="UP001327560">
    <property type="component" value="Chromosome 3"/>
</dbReference>
<dbReference type="AlphaFoldDB" id="A0AAQ3K3S5"/>
<evidence type="ECO:0000256" key="4">
    <source>
        <dbReference type="ARBA" id="ARBA00022729"/>
    </source>
</evidence>
<proteinExistence type="predicted"/>
<evidence type="ECO:0000313" key="10">
    <source>
        <dbReference type="EMBL" id="WOL01362.1"/>
    </source>
</evidence>
<accession>A0AAQ3K3S5</accession>
<evidence type="ECO:0000256" key="3">
    <source>
        <dbReference type="ARBA" id="ARBA00022622"/>
    </source>
</evidence>
<keyword evidence="3" id="KW-0449">Lipoprotein</keyword>
<evidence type="ECO:0000256" key="6">
    <source>
        <dbReference type="ARBA" id="ARBA00023157"/>
    </source>
</evidence>
<name>A0AAQ3K3S5_9LILI</name>
<keyword evidence="4" id="KW-0732">Signal</keyword>
<protein>
    <recommendedName>
        <fullName evidence="9">X8 domain-containing protein</fullName>
    </recommendedName>
</protein>
<dbReference type="Gene3D" id="1.20.58.1040">
    <property type="match status" value="1"/>
</dbReference>
<comment type="subcellular location">
    <subcellularLocation>
        <location evidence="1">Cell membrane</location>
        <topology evidence="1">Lipid-anchor</topology>
        <topology evidence="1">GPI-anchor</topology>
    </subcellularLocation>
</comment>
<evidence type="ECO:0000256" key="2">
    <source>
        <dbReference type="ARBA" id="ARBA00022475"/>
    </source>
</evidence>
<organism evidence="10 11">
    <name type="scientific">Canna indica</name>
    <name type="common">Indian-shot</name>
    <dbReference type="NCBI Taxonomy" id="4628"/>
    <lineage>
        <taxon>Eukaryota</taxon>
        <taxon>Viridiplantae</taxon>
        <taxon>Streptophyta</taxon>
        <taxon>Embryophyta</taxon>
        <taxon>Tracheophyta</taxon>
        <taxon>Spermatophyta</taxon>
        <taxon>Magnoliopsida</taxon>
        <taxon>Liliopsida</taxon>
        <taxon>Zingiberales</taxon>
        <taxon>Cannaceae</taxon>
        <taxon>Canna</taxon>
    </lineage>
</organism>
<evidence type="ECO:0000256" key="8">
    <source>
        <dbReference type="SAM" id="MobiDB-lite"/>
    </source>
</evidence>
<keyword evidence="3" id="KW-0336">GPI-anchor</keyword>
<evidence type="ECO:0000256" key="5">
    <source>
        <dbReference type="ARBA" id="ARBA00023136"/>
    </source>
</evidence>
<gene>
    <name evidence="10" type="ORF">Cni_G10078</name>
</gene>
<feature type="region of interest" description="Disordered" evidence="8">
    <location>
        <begin position="122"/>
        <end position="156"/>
    </location>
</feature>
<reference evidence="10 11" key="1">
    <citation type="submission" date="2023-10" db="EMBL/GenBank/DDBJ databases">
        <title>Chromosome-scale genome assembly provides insights into flower coloration mechanisms of Canna indica.</title>
        <authorList>
            <person name="Li C."/>
        </authorList>
    </citation>
    <scope>NUCLEOTIDE SEQUENCE [LARGE SCALE GENOMIC DNA]</scope>
    <source>
        <tissue evidence="10">Flower</tissue>
    </source>
</reference>
<feature type="compositionally biased region" description="Polar residues" evidence="8">
    <location>
        <begin position="169"/>
        <end position="180"/>
    </location>
</feature>
<sequence length="196" mass="19132">MRTAATEKMVVVVVALAAAVGMMTRGVGGTTWCIARSAAGATALQAALDYTCGSGVADCAPVQANGLCYLPNSLAAHASYAFNSFYQRSNGAPGACDFSGTATVTITDPSYGSCTYPSSASTAGGSTSTPSTSNPSTPATTLTPPTTAGFGGGIGGGAGGLSPPGVSSMVPTDDSSVGSPQPSTFLATCLFFSLLL</sequence>
<dbReference type="FunFam" id="1.20.58.1040:FF:000001">
    <property type="entry name" value="Glucan endo-1,3-beta-glucosidase 4"/>
    <property type="match status" value="1"/>
</dbReference>
<feature type="compositionally biased region" description="Low complexity" evidence="8">
    <location>
        <begin position="122"/>
        <end position="148"/>
    </location>
</feature>
<keyword evidence="2" id="KW-1003">Cell membrane</keyword>
<dbReference type="GO" id="GO:0005886">
    <property type="term" value="C:plasma membrane"/>
    <property type="evidence" value="ECO:0007669"/>
    <property type="project" value="UniProtKB-SubCell"/>
</dbReference>
<dbReference type="InterPro" id="IPR012946">
    <property type="entry name" value="X8"/>
</dbReference>
<keyword evidence="11" id="KW-1185">Reference proteome</keyword>
<dbReference type="SMART" id="SM00768">
    <property type="entry name" value="X8"/>
    <property type="match status" value="1"/>
</dbReference>
<dbReference type="InterPro" id="IPR044788">
    <property type="entry name" value="X8_dom_prot"/>
</dbReference>
<keyword evidence="6" id="KW-1015">Disulfide bond</keyword>
<keyword evidence="5" id="KW-0472">Membrane</keyword>
<dbReference type="PANTHER" id="PTHR31044">
    <property type="entry name" value="BETA-1,3 GLUCANASE"/>
    <property type="match status" value="1"/>
</dbReference>
<dbReference type="PANTHER" id="PTHR31044:SF47">
    <property type="entry name" value="CARBOHYDRATE-BINDING X8 DOMAIN SUPERFAMILY PROTEIN"/>
    <property type="match status" value="1"/>
</dbReference>
<dbReference type="GO" id="GO:0009506">
    <property type="term" value="C:plasmodesma"/>
    <property type="evidence" value="ECO:0007669"/>
    <property type="project" value="UniProtKB-ARBA"/>
</dbReference>
<feature type="region of interest" description="Disordered" evidence="8">
    <location>
        <begin position="161"/>
        <end position="180"/>
    </location>
</feature>
<evidence type="ECO:0000256" key="1">
    <source>
        <dbReference type="ARBA" id="ARBA00004609"/>
    </source>
</evidence>
<evidence type="ECO:0000256" key="7">
    <source>
        <dbReference type="ARBA" id="ARBA00023180"/>
    </source>
</evidence>
<evidence type="ECO:0000313" key="11">
    <source>
        <dbReference type="Proteomes" id="UP001327560"/>
    </source>
</evidence>
<dbReference type="GO" id="GO:0098552">
    <property type="term" value="C:side of membrane"/>
    <property type="evidence" value="ECO:0007669"/>
    <property type="project" value="UniProtKB-KW"/>
</dbReference>
<dbReference type="EMBL" id="CP136892">
    <property type="protein sequence ID" value="WOL01362.1"/>
    <property type="molecule type" value="Genomic_DNA"/>
</dbReference>
<dbReference type="Pfam" id="PF07983">
    <property type="entry name" value="X8"/>
    <property type="match status" value="1"/>
</dbReference>
<evidence type="ECO:0000259" key="9">
    <source>
        <dbReference type="SMART" id="SM00768"/>
    </source>
</evidence>
<keyword evidence="7" id="KW-0325">Glycoprotein</keyword>
<feature type="domain" description="X8" evidence="9">
    <location>
        <begin position="31"/>
        <end position="116"/>
    </location>
</feature>